<dbReference type="Gene3D" id="2.60.40.10">
    <property type="entry name" value="Immunoglobulins"/>
    <property type="match status" value="2"/>
</dbReference>
<evidence type="ECO:0000256" key="1">
    <source>
        <dbReference type="ARBA" id="ARBA00011073"/>
    </source>
</evidence>
<dbReference type="InterPro" id="IPR050131">
    <property type="entry name" value="Peptidase_S8_subtilisin-like"/>
</dbReference>
<dbReference type="PROSITE" id="PS00137">
    <property type="entry name" value="SUBTILASE_HIS"/>
    <property type="match status" value="1"/>
</dbReference>
<comment type="similarity">
    <text evidence="1 6 7">Belongs to the peptidase S8 family.</text>
</comment>
<feature type="active site" description="Charge relay system" evidence="5 6">
    <location>
        <position position="387"/>
    </location>
</feature>
<evidence type="ECO:0000256" key="8">
    <source>
        <dbReference type="SAM" id="MobiDB-lite"/>
    </source>
</evidence>
<comment type="caution">
    <text evidence="11">The sequence shown here is derived from an EMBL/GenBank/DDBJ whole genome shotgun (WGS) entry which is preliminary data.</text>
</comment>
<dbReference type="SUPFAM" id="SSF49373">
    <property type="entry name" value="Invasin/intimin cell-adhesion fragments"/>
    <property type="match status" value="1"/>
</dbReference>
<evidence type="ECO:0000313" key="11">
    <source>
        <dbReference type="EMBL" id="TWU33222.1"/>
    </source>
</evidence>
<keyword evidence="4 6" id="KW-0720">Serine protease</keyword>
<organism evidence="11 12">
    <name type="scientific">Novipirellula artificiosorum</name>
    <dbReference type="NCBI Taxonomy" id="2528016"/>
    <lineage>
        <taxon>Bacteria</taxon>
        <taxon>Pseudomonadati</taxon>
        <taxon>Planctomycetota</taxon>
        <taxon>Planctomycetia</taxon>
        <taxon>Pirellulales</taxon>
        <taxon>Pirellulaceae</taxon>
        <taxon>Novipirellula</taxon>
    </lineage>
</organism>
<keyword evidence="2 6" id="KW-0645">Protease</keyword>
<dbReference type="InterPro" id="IPR010259">
    <property type="entry name" value="S8pro/Inhibitor_I9"/>
</dbReference>
<evidence type="ECO:0000256" key="3">
    <source>
        <dbReference type="ARBA" id="ARBA00022801"/>
    </source>
</evidence>
<feature type="compositionally biased region" description="Polar residues" evidence="8">
    <location>
        <begin position="814"/>
        <end position="833"/>
    </location>
</feature>
<feature type="active site" description="Charge relay system" evidence="5 6">
    <location>
        <position position="138"/>
    </location>
</feature>
<dbReference type="EC" id="3.4.21.62" evidence="11"/>
<dbReference type="InterPro" id="IPR023827">
    <property type="entry name" value="Peptidase_S8_Asp-AS"/>
</dbReference>
<evidence type="ECO:0000256" key="7">
    <source>
        <dbReference type="RuleBase" id="RU003355"/>
    </source>
</evidence>
<feature type="region of interest" description="Disordered" evidence="8">
    <location>
        <begin position="802"/>
        <end position="833"/>
    </location>
</feature>
<evidence type="ECO:0000256" key="4">
    <source>
        <dbReference type="ARBA" id="ARBA00022825"/>
    </source>
</evidence>
<evidence type="ECO:0000259" key="9">
    <source>
        <dbReference type="Pfam" id="PF00082"/>
    </source>
</evidence>
<feature type="domain" description="Peptidase S8/S53" evidence="9">
    <location>
        <begin position="132"/>
        <end position="421"/>
    </location>
</feature>
<dbReference type="SUPFAM" id="SSF54897">
    <property type="entry name" value="Protease propeptides/inhibitors"/>
    <property type="match status" value="1"/>
</dbReference>
<dbReference type="AlphaFoldDB" id="A0A5C6D8F9"/>
<dbReference type="InterPro" id="IPR000209">
    <property type="entry name" value="Peptidase_S8/S53_dom"/>
</dbReference>
<dbReference type="InterPro" id="IPR023828">
    <property type="entry name" value="Peptidase_S8_Ser-AS"/>
</dbReference>
<protein>
    <submittedName>
        <fullName evidence="11">Subtilisin E</fullName>
        <ecNumber evidence="11">3.4.21.62</ecNumber>
    </submittedName>
</protein>
<dbReference type="PRINTS" id="PR00723">
    <property type="entry name" value="SUBTILISIN"/>
</dbReference>
<dbReference type="InterPro" id="IPR008964">
    <property type="entry name" value="Invasin/intimin_cell_adhesion"/>
</dbReference>
<dbReference type="GO" id="GO:0005615">
    <property type="term" value="C:extracellular space"/>
    <property type="evidence" value="ECO:0007669"/>
    <property type="project" value="TreeGrafter"/>
</dbReference>
<dbReference type="GO" id="GO:0006508">
    <property type="term" value="P:proteolysis"/>
    <property type="evidence" value="ECO:0007669"/>
    <property type="project" value="UniProtKB-KW"/>
</dbReference>
<dbReference type="Proteomes" id="UP000319143">
    <property type="component" value="Unassembled WGS sequence"/>
</dbReference>
<evidence type="ECO:0000256" key="2">
    <source>
        <dbReference type="ARBA" id="ARBA00022670"/>
    </source>
</evidence>
<dbReference type="PANTHER" id="PTHR43806">
    <property type="entry name" value="PEPTIDASE S8"/>
    <property type="match status" value="1"/>
</dbReference>
<evidence type="ECO:0000259" key="10">
    <source>
        <dbReference type="Pfam" id="PF05922"/>
    </source>
</evidence>
<keyword evidence="12" id="KW-1185">Reference proteome</keyword>
<gene>
    <name evidence="11" type="primary">aprE_4</name>
    <name evidence="11" type="ORF">Poly41_49740</name>
</gene>
<dbReference type="RefSeq" id="WP_146529497.1">
    <property type="nucleotide sequence ID" value="NZ_SJPV01000010.1"/>
</dbReference>
<dbReference type="InterPro" id="IPR037045">
    <property type="entry name" value="S8pro/Inhibitor_I9_sf"/>
</dbReference>
<dbReference type="InterPro" id="IPR036852">
    <property type="entry name" value="Peptidase_S8/S53_dom_sf"/>
</dbReference>
<dbReference type="Pfam" id="PF05922">
    <property type="entry name" value="Inhibitor_I9"/>
    <property type="match status" value="1"/>
</dbReference>
<dbReference type="PANTHER" id="PTHR43806:SF11">
    <property type="entry name" value="CEREVISIN-RELATED"/>
    <property type="match status" value="1"/>
</dbReference>
<dbReference type="Gene3D" id="3.30.70.80">
    <property type="entry name" value="Peptidase S8 propeptide/proteinase inhibitor I9"/>
    <property type="match status" value="1"/>
</dbReference>
<evidence type="ECO:0000313" key="12">
    <source>
        <dbReference type="Proteomes" id="UP000319143"/>
    </source>
</evidence>
<dbReference type="InterPro" id="IPR015500">
    <property type="entry name" value="Peptidase_S8_subtilisin-rel"/>
</dbReference>
<dbReference type="PROSITE" id="PS00138">
    <property type="entry name" value="SUBTILASE_SER"/>
    <property type="match status" value="1"/>
</dbReference>
<keyword evidence="3 6" id="KW-0378">Hydrolase</keyword>
<dbReference type="Pfam" id="PF00082">
    <property type="entry name" value="Peptidase_S8"/>
    <property type="match status" value="1"/>
</dbReference>
<dbReference type="PROSITE" id="PS00136">
    <property type="entry name" value="SUBTILASE_ASP"/>
    <property type="match status" value="1"/>
</dbReference>
<dbReference type="Gene3D" id="3.40.50.200">
    <property type="entry name" value="Peptidase S8/S53 domain"/>
    <property type="match status" value="1"/>
</dbReference>
<evidence type="ECO:0000256" key="6">
    <source>
        <dbReference type="PROSITE-ProRule" id="PRU01240"/>
    </source>
</evidence>
<dbReference type="PROSITE" id="PS51892">
    <property type="entry name" value="SUBTILASE"/>
    <property type="match status" value="1"/>
</dbReference>
<name>A0A5C6D8F9_9BACT</name>
<reference evidence="11 12" key="1">
    <citation type="submission" date="2019-02" db="EMBL/GenBank/DDBJ databases">
        <title>Deep-cultivation of Planctomycetes and their phenomic and genomic characterization uncovers novel biology.</title>
        <authorList>
            <person name="Wiegand S."/>
            <person name="Jogler M."/>
            <person name="Boedeker C."/>
            <person name="Pinto D."/>
            <person name="Vollmers J."/>
            <person name="Rivas-Marin E."/>
            <person name="Kohn T."/>
            <person name="Peeters S.H."/>
            <person name="Heuer A."/>
            <person name="Rast P."/>
            <person name="Oberbeckmann S."/>
            <person name="Bunk B."/>
            <person name="Jeske O."/>
            <person name="Meyerdierks A."/>
            <person name="Storesund J.E."/>
            <person name="Kallscheuer N."/>
            <person name="Luecker S."/>
            <person name="Lage O.M."/>
            <person name="Pohl T."/>
            <person name="Merkel B.J."/>
            <person name="Hornburger P."/>
            <person name="Mueller R.-W."/>
            <person name="Bruemmer F."/>
            <person name="Labrenz M."/>
            <person name="Spormann A.M."/>
            <person name="Op Den Camp H."/>
            <person name="Overmann J."/>
            <person name="Amann R."/>
            <person name="Jetten M.S.M."/>
            <person name="Mascher T."/>
            <person name="Medema M.H."/>
            <person name="Devos D.P."/>
            <person name="Kaster A.-K."/>
            <person name="Ovreas L."/>
            <person name="Rohde M."/>
            <person name="Galperin M.Y."/>
            <person name="Jogler C."/>
        </authorList>
    </citation>
    <scope>NUCLEOTIDE SEQUENCE [LARGE SCALE GENOMIC DNA]</scope>
    <source>
        <strain evidence="11 12">Poly41</strain>
    </source>
</reference>
<feature type="active site" description="Charge relay system" evidence="5 6">
    <location>
        <position position="179"/>
    </location>
</feature>
<evidence type="ECO:0000256" key="5">
    <source>
        <dbReference type="PIRSR" id="PIRSR615500-1"/>
    </source>
</evidence>
<dbReference type="InterPro" id="IPR013783">
    <property type="entry name" value="Ig-like_fold"/>
</dbReference>
<proteinExistence type="inferred from homology"/>
<dbReference type="SUPFAM" id="SSF52743">
    <property type="entry name" value="Subtilisin-like"/>
    <property type="match status" value="1"/>
</dbReference>
<dbReference type="Pfam" id="PF17957">
    <property type="entry name" value="Big_7"/>
    <property type="match status" value="2"/>
</dbReference>
<sequence>MSNRRFLSVENLEQRIVLDAFGLVGPTLPNSWQAVIVELNDNTSDARLIGNDVVGRGGGQLGHIYNHAIKGFSARMPMAAIQALQNNPLIKRVEPDIQMQAFADPLTQVLPTGIDRINGDQQLEGDPIAIDVDIAIIDSGIDTTHDDLNVVGGTHFYTTGNWRKSVTVQDNNYDDDNGHGSHVAGIAAAKDNDIGVVGVAPGARLWSVKVLDENANGSLSSIIAGIDWVTDRAETIEVANMSLGGLGASTIYHDAIKASVEAGVVYVAAAGNEYRDILGQDFQFGTSDDTIPAVYPEVATISAFADTDGKAGNAGPVSSLGYADDTFADFSNYSNSTRDSNDKLVSWYDDNNHGILSPGLGIDLMMPGVDIYSTYKDGGYAVGSGTSAAAPHAAGLAALYIAQNGRAHNAEEVYTIRQALIYGGKGWRDPDEGLYFPDPNYIPDSPDNHTENLGWVADQGPIDHAPTVEITSPVEGTSIAGNVEVTVTANDDVSVTQVEFVINGASLGTDTVESDGWSMMWDTTGLFDGVYEITAIATDTAGQTTSTKISVMLDNVDDLPTVALDSDSLAGVLSGTITVTADAWDDRGVENVQFFVGNELIGVDASEIGGWSAEWDTTRYDDGLYGVTATATDSGQQTVISIPIEAVVNNAVASTMHVADLDGSSVLDRNRWTATTEILIQDAQGKPVEGATVTGSWSDGVTGTSEAVTDVDGICKVVKTKISTRTPTVRFNVTNVSGPFPYAASDNVDPDGDSDGTSIDIASPLSASRYSVGSTQALASVFEDTDDREFDNRGDEPEIKQVTKRVQAKAQVPQGRQMQPQTRQSSDPVVESTAQELESLLDDTVLELLAKGWK</sequence>
<dbReference type="OrthoDB" id="252653at2"/>
<accession>A0A5C6D8F9</accession>
<feature type="domain" description="Inhibitor I9" evidence="10">
    <location>
        <begin position="55"/>
        <end position="100"/>
    </location>
</feature>
<dbReference type="InterPro" id="IPR022398">
    <property type="entry name" value="Peptidase_S8_His-AS"/>
</dbReference>
<dbReference type="EMBL" id="SJPV01000010">
    <property type="protein sequence ID" value="TWU33222.1"/>
    <property type="molecule type" value="Genomic_DNA"/>
</dbReference>
<dbReference type="GO" id="GO:0004252">
    <property type="term" value="F:serine-type endopeptidase activity"/>
    <property type="evidence" value="ECO:0007669"/>
    <property type="project" value="UniProtKB-UniRule"/>
</dbReference>